<evidence type="ECO:0000256" key="2">
    <source>
        <dbReference type="PIRSR" id="PIRSR000105-1"/>
    </source>
</evidence>
<feature type="domain" description="3-hydroxyacyl-CoA dehydrogenase C-terminal" evidence="5">
    <location>
        <begin position="186"/>
        <end position="282"/>
    </location>
</feature>
<feature type="site" description="Important for catalytic activity" evidence="2">
    <location>
        <position position="140"/>
    </location>
</feature>
<feature type="binding site" evidence="3">
    <location>
        <position position="93"/>
    </location>
    <ligand>
        <name>NAD(+)</name>
        <dbReference type="ChEBI" id="CHEBI:57540"/>
    </ligand>
</feature>
<protein>
    <submittedName>
        <fullName evidence="7">3-hydroxybutyryl-CoA dehydrogenase</fullName>
    </submittedName>
</protein>
<feature type="binding site" evidence="3">
    <location>
        <begin position="11"/>
        <end position="16"/>
    </location>
    <ligand>
        <name>NAD(+)</name>
        <dbReference type="ChEBI" id="CHEBI:57540"/>
    </ligand>
</feature>
<dbReference type="PANTHER" id="PTHR48075:SF5">
    <property type="entry name" value="3-HYDROXYBUTYRYL-COA DEHYDROGENASE"/>
    <property type="match status" value="1"/>
</dbReference>
<dbReference type="EMBL" id="LN906597">
    <property type="protein sequence ID" value="CUT17417.1"/>
    <property type="molecule type" value="Genomic_DNA"/>
</dbReference>
<dbReference type="SUPFAM" id="SSF51735">
    <property type="entry name" value="NAD(P)-binding Rossmann-fold domains"/>
    <property type="match status" value="1"/>
</dbReference>
<feature type="binding site" evidence="4">
    <location>
        <position position="50"/>
    </location>
    <ligand>
        <name>CoA</name>
        <dbReference type="ChEBI" id="CHEBI:57287"/>
    </ligand>
</feature>
<dbReference type="PANTHER" id="PTHR48075">
    <property type="entry name" value="3-HYDROXYACYL-COA DEHYDROGENASE FAMILY PROTEIN"/>
    <property type="match status" value="1"/>
</dbReference>
<dbReference type="InterPro" id="IPR022694">
    <property type="entry name" value="3-OHacyl-CoA_DH"/>
</dbReference>
<evidence type="ECO:0000313" key="7">
    <source>
        <dbReference type="EMBL" id="CUT17417.1"/>
    </source>
</evidence>
<accession>A0A0S4M0V0</accession>
<dbReference type="STRING" id="1561003.Ark11_0578"/>
<dbReference type="GO" id="GO:0070403">
    <property type="term" value="F:NAD+ binding"/>
    <property type="evidence" value="ECO:0007669"/>
    <property type="project" value="InterPro"/>
</dbReference>
<feature type="binding site" evidence="3">
    <location>
        <position position="34"/>
    </location>
    <ligand>
        <name>NAD(+)</name>
        <dbReference type="ChEBI" id="CHEBI:57540"/>
    </ligand>
</feature>
<dbReference type="InterPro" id="IPR036291">
    <property type="entry name" value="NAD(P)-bd_dom_sf"/>
</dbReference>
<dbReference type="GO" id="GO:0016616">
    <property type="term" value="F:oxidoreductase activity, acting on the CH-OH group of donors, NAD or NADP as acceptor"/>
    <property type="evidence" value="ECO:0007669"/>
    <property type="project" value="InterPro"/>
</dbReference>
<name>A0A0S4M0V0_9BURK</name>
<dbReference type="PATRIC" id="fig|1561003.3.peg.586"/>
<dbReference type="Gene3D" id="3.40.50.720">
    <property type="entry name" value="NAD(P)-binding Rossmann-like Domain"/>
    <property type="match status" value="1"/>
</dbReference>
<feature type="binding site" evidence="3">
    <location>
        <position position="143"/>
    </location>
    <ligand>
        <name>NAD(+)</name>
        <dbReference type="ChEBI" id="CHEBI:57540"/>
    </ligand>
</feature>
<evidence type="ECO:0000256" key="4">
    <source>
        <dbReference type="PIRSR" id="PIRSR000105-3"/>
    </source>
</evidence>
<evidence type="ECO:0000259" key="6">
    <source>
        <dbReference type="Pfam" id="PF02737"/>
    </source>
</evidence>
<evidence type="ECO:0000256" key="1">
    <source>
        <dbReference type="ARBA" id="ARBA00023002"/>
    </source>
</evidence>
<gene>
    <name evidence="7" type="primary">fadB2</name>
    <name evidence="7" type="ORF">Ark11_0578</name>
</gene>
<dbReference type="PIRSF" id="PIRSF000105">
    <property type="entry name" value="HCDH"/>
    <property type="match status" value="1"/>
</dbReference>
<feature type="binding site" evidence="3">
    <location>
        <position position="119"/>
    </location>
    <ligand>
        <name>NAD(+)</name>
        <dbReference type="ChEBI" id="CHEBI:57540"/>
    </ligand>
</feature>
<dbReference type="InterPro" id="IPR006176">
    <property type="entry name" value="3-OHacyl-CoA_DH_NAD-bd"/>
</dbReference>
<keyword evidence="8" id="KW-1185">Reference proteome</keyword>
<feature type="binding site" evidence="4">
    <location>
        <position position="119"/>
    </location>
    <ligand>
        <name>CoA</name>
        <dbReference type="ChEBI" id="CHEBI:57287"/>
    </ligand>
</feature>
<evidence type="ECO:0000256" key="3">
    <source>
        <dbReference type="PIRSR" id="PIRSR000105-2"/>
    </source>
</evidence>
<dbReference type="Pfam" id="PF00725">
    <property type="entry name" value="3HCDH"/>
    <property type="match status" value="1"/>
</dbReference>
<dbReference type="FunFam" id="3.40.50.720:FF:000009">
    <property type="entry name" value="Fatty oxidation complex, alpha subunit"/>
    <property type="match status" value="1"/>
</dbReference>
<feature type="binding site" evidence="3">
    <location>
        <position position="98"/>
    </location>
    <ligand>
        <name>NAD(+)</name>
        <dbReference type="ChEBI" id="CHEBI:57540"/>
    </ligand>
</feature>
<dbReference type="AlphaFoldDB" id="A0A0S4M0V0"/>
<feature type="binding site" evidence="3">
    <location>
        <position position="274"/>
    </location>
    <ligand>
        <name>NAD(+)</name>
        <dbReference type="ChEBI" id="CHEBI:57540"/>
    </ligand>
</feature>
<dbReference type="RefSeq" id="WP_242641380.1">
    <property type="nucleotide sequence ID" value="NZ_FLSL01000096.1"/>
</dbReference>
<dbReference type="InterPro" id="IPR013328">
    <property type="entry name" value="6PGD_dom2"/>
</dbReference>
<evidence type="ECO:0000259" key="5">
    <source>
        <dbReference type="Pfam" id="PF00725"/>
    </source>
</evidence>
<organism evidence="7 8">
    <name type="scientific">Candidatus Ichthyocystis hellenicum</name>
    <dbReference type="NCBI Taxonomy" id="1561003"/>
    <lineage>
        <taxon>Bacteria</taxon>
        <taxon>Pseudomonadati</taxon>
        <taxon>Pseudomonadota</taxon>
        <taxon>Betaproteobacteria</taxon>
        <taxon>Burkholderiales</taxon>
        <taxon>Candidatus Ichthyocystis</taxon>
    </lineage>
</organism>
<dbReference type="InterPro" id="IPR006108">
    <property type="entry name" value="3HC_DH_C"/>
</dbReference>
<keyword evidence="3" id="KW-0520">NAD</keyword>
<evidence type="ECO:0000313" key="8">
    <source>
        <dbReference type="Proteomes" id="UP000198651"/>
    </source>
</evidence>
<sequence>MDRSMKVAVFGSGTMGSGIAQVVAAAGFSVVVVDLDTSSLDRSRVSVENSLDRLIKKGLISSSDKVDALSRISWEISADGIDSLSLVIEAIPEEVSLKADLIQRVSDNYPDVLFASNTSSISLSRLASFSSSPENVIGLHFFNPVPVMKLVEVIRALQTSDSTFERALSFTKELGKTPICVANKPGFAVNRILLVMLNEAFFAYSEGVASVEDIDEAMKLGCNHPIGPLALADMIGLDVCLMVCEQFYEQFCDSKYRPCPLLREMVEAGFIGKKSGRGFYRY</sequence>
<dbReference type="SUPFAM" id="SSF48179">
    <property type="entry name" value="6-phosphogluconate dehydrogenase C-terminal domain-like"/>
    <property type="match status" value="1"/>
</dbReference>
<dbReference type="Pfam" id="PF02737">
    <property type="entry name" value="3HCDH_N"/>
    <property type="match status" value="1"/>
</dbReference>
<feature type="domain" description="3-hydroxyacyl-CoA dehydrogenase NAD binding" evidence="6">
    <location>
        <begin position="6"/>
        <end position="182"/>
    </location>
</feature>
<dbReference type="GO" id="GO:0006631">
    <property type="term" value="P:fatty acid metabolic process"/>
    <property type="evidence" value="ECO:0007669"/>
    <property type="project" value="InterPro"/>
</dbReference>
<dbReference type="Gene3D" id="1.10.1040.10">
    <property type="entry name" value="N-(1-d-carboxylethyl)-l-norvaline Dehydrogenase, domain 2"/>
    <property type="match status" value="1"/>
</dbReference>
<reference evidence="8" key="1">
    <citation type="submission" date="2015-11" db="EMBL/GenBank/DDBJ databases">
        <authorList>
            <person name="Seth-Smith H.M.B."/>
        </authorList>
    </citation>
    <scope>NUCLEOTIDE SEQUENCE [LARGE SCALE GENOMIC DNA]</scope>
    <source>
        <strain evidence="8">2013Ark11</strain>
    </source>
</reference>
<proteinExistence type="predicted"/>
<feature type="binding site" evidence="4">
    <location>
        <position position="57"/>
    </location>
    <ligand>
        <name>CoA</name>
        <dbReference type="ChEBI" id="CHEBI:57287"/>
    </ligand>
</feature>
<dbReference type="InterPro" id="IPR008927">
    <property type="entry name" value="6-PGluconate_DH-like_C_sf"/>
</dbReference>
<keyword evidence="1" id="KW-0560">Oxidoreductase</keyword>
<dbReference type="Proteomes" id="UP000198651">
    <property type="component" value="Chromosome I"/>
</dbReference>